<dbReference type="PANTHER" id="PTHR43201:SF5">
    <property type="entry name" value="MEDIUM-CHAIN ACYL-COA LIGASE ACSF2, MITOCHONDRIAL"/>
    <property type="match status" value="1"/>
</dbReference>
<dbReference type="InterPro" id="IPR020845">
    <property type="entry name" value="AMP-binding_CS"/>
</dbReference>
<dbReference type="Gene3D" id="3.40.50.12780">
    <property type="entry name" value="N-terminal domain of ligase-like"/>
    <property type="match status" value="1"/>
</dbReference>
<evidence type="ECO:0000259" key="5">
    <source>
        <dbReference type="Pfam" id="PF13193"/>
    </source>
</evidence>
<feature type="domain" description="AMP-binding enzyme C-terminal" evidence="5">
    <location>
        <begin position="420"/>
        <end position="498"/>
    </location>
</feature>
<comment type="similarity">
    <text evidence="1">Belongs to the ATP-dependent AMP-binding enzyme family.</text>
</comment>
<dbReference type="InterPro" id="IPR000873">
    <property type="entry name" value="AMP-dep_synth/lig_dom"/>
</dbReference>
<gene>
    <name evidence="6" type="ORF">HF577_11545</name>
</gene>
<dbReference type="Pfam" id="PF13193">
    <property type="entry name" value="AMP-binding_C"/>
    <property type="match status" value="1"/>
</dbReference>
<keyword evidence="2" id="KW-0436">Ligase</keyword>
<evidence type="ECO:0000313" key="7">
    <source>
        <dbReference type="Proteomes" id="UP001296706"/>
    </source>
</evidence>
<dbReference type="InterPro" id="IPR045851">
    <property type="entry name" value="AMP-bd_C_sf"/>
</dbReference>
<dbReference type="Pfam" id="PF00501">
    <property type="entry name" value="AMP-binding"/>
    <property type="match status" value="1"/>
</dbReference>
<dbReference type="EMBL" id="JAAXKY010000029">
    <property type="protein sequence ID" value="NMH77714.1"/>
    <property type="molecule type" value="Genomic_DNA"/>
</dbReference>
<proteinExistence type="inferred from homology"/>
<keyword evidence="7" id="KW-1185">Reference proteome</keyword>
<dbReference type="Proteomes" id="UP001296706">
    <property type="component" value="Unassembled WGS sequence"/>
</dbReference>
<comment type="caution">
    <text evidence="6">The sequence shown here is derived from an EMBL/GenBank/DDBJ whole genome shotgun (WGS) entry which is preliminary data.</text>
</comment>
<reference evidence="6 7" key="1">
    <citation type="submission" date="2020-04" db="EMBL/GenBank/DDBJ databases">
        <authorList>
            <person name="Klaysubun C."/>
            <person name="Duangmal K."/>
            <person name="Lipun K."/>
        </authorList>
    </citation>
    <scope>NUCLEOTIDE SEQUENCE [LARGE SCALE GENOMIC DNA]</scope>
    <source>
        <strain evidence="6 7">JCM 11839</strain>
    </source>
</reference>
<evidence type="ECO:0000313" key="6">
    <source>
        <dbReference type="EMBL" id="NMH77714.1"/>
    </source>
</evidence>
<dbReference type="PANTHER" id="PTHR43201">
    <property type="entry name" value="ACYL-COA SYNTHETASE"/>
    <property type="match status" value="1"/>
</dbReference>
<evidence type="ECO:0000259" key="4">
    <source>
        <dbReference type="Pfam" id="PF00501"/>
    </source>
</evidence>
<dbReference type="InterPro" id="IPR042099">
    <property type="entry name" value="ANL_N_sf"/>
</dbReference>
<evidence type="ECO:0000256" key="2">
    <source>
        <dbReference type="ARBA" id="ARBA00022598"/>
    </source>
</evidence>
<name>A0ABX1RDI5_9PSEU</name>
<evidence type="ECO:0000256" key="1">
    <source>
        <dbReference type="ARBA" id="ARBA00006432"/>
    </source>
</evidence>
<dbReference type="SUPFAM" id="SSF56801">
    <property type="entry name" value="Acetyl-CoA synthetase-like"/>
    <property type="match status" value="1"/>
</dbReference>
<dbReference type="RefSeq" id="WP_169395794.1">
    <property type="nucleotide sequence ID" value="NZ_BAAAJH010000007.1"/>
</dbReference>
<sequence length="512" mass="55177">MFPGTFAALTPDKPAVVMSDTGAVMTYAELDERSVRLAHVLHHAGLRPGDVVALLAENIAEFWVVYWAALRSGLYFTPINRHLSVPEITYIVTDCGAKALVVSAAMAEATPGLPGRTPGVALHLAMGGPQDGYDDYEAALTAASPEPSADQPRGATLLYSSGTTGQPKGIRPPLPGEQIDANVRPAARVLREAHGYDADTVYLCPAPLYHAAPLAFCGTVHATGGAVVVMPRFDAETALEAIERHRVTHSLWVPTMFVRMLKLPDDRRSAHDLSSHRLALHGAAPCPVEVKRKMIEWWGPILHEYFASSEGLGMTLIDSAEWLRKPGSVGRPAFGILHVCDDAGKELPTGEVGLVYVERDVFPFTYHNDPGKTRRSQHPEHANWGTTGDIGYLDEDGYLFLTDRKAFVIISGGVNIYPQEVENALALHPAVLDVAVFGIPDADMGEQVKAVVQPAAGVPAGPELAGELIAYLRERIAHYKVPRSVDFAAALPRSEAGKLQKGKLRAGYPPSH</sequence>
<accession>A0ABX1RDI5</accession>
<feature type="domain" description="AMP-dependent synthetase/ligase" evidence="4">
    <location>
        <begin position="7"/>
        <end position="358"/>
    </location>
</feature>
<protein>
    <submittedName>
        <fullName evidence="6">Acyl-CoA synthetase</fullName>
    </submittedName>
</protein>
<dbReference type="InterPro" id="IPR025110">
    <property type="entry name" value="AMP-bd_C"/>
</dbReference>
<organism evidence="6 7">
    <name type="scientific">Pseudonocardia xinjiangensis</name>
    <dbReference type="NCBI Taxonomy" id="75289"/>
    <lineage>
        <taxon>Bacteria</taxon>
        <taxon>Bacillati</taxon>
        <taxon>Actinomycetota</taxon>
        <taxon>Actinomycetes</taxon>
        <taxon>Pseudonocardiales</taxon>
        <taxon>Pseudonocardiaceae</taxon>
        <taxon>Pseudonocardia</taxon>
    </lineage>
</organism>
<evidence type="ECO:0000256" key="3">
    <source>
        <dbReference type="SAM" id="MobiDB-lite"/>
    </source>
</evidence>
<dbReference type="PROSITE" id="PS00455">
    <property type="entry name" value="AMP_BINDING"/>
    <property type="match status" value="1"/>
</dbReference>
<feature type="region of interest" description="Disordered" evidence="3">
    <location>
        <begin position="143"/>
        <end position="178"/>
    </location>
</feature>
<dbReference type="Gene3D" id="3.30.300.30">
    <property type="match status" value="1"/>
</dbReference>